<feature type="compositionally biased region" description="Basic and acidic residues" evidence="3">
    <location>
        <begin position="1"/>
        <end position="14"/>
    </location>
</feature>
<dbReference type="InterPro" id="IPR018392">
    <property type="entry name" value="LysM"/>
</dbReference>
<reference evidence="5 6" key="1">
    <citation type="submission" date="2014-09" db="EMBL/GenBank/DDBJ databases">
        <title>Sporocytophaga myxococcoides PG-01 genome sequencing.</title>
        <authorList>
            <person name="Liu L."/>
            <person name="Gao P.J."/>
            <person name="Chen G.J."/>
            <person name="Wang L.S."/>
        </authorList>
    </citation>
    <scope>NUCLEOTIDE SEQUENCE [LARGE SCALE GENOMIC DNA]</scope>
    <source>
        <strain evidence="5 6">PG-01</strain>
    </source>
</reference>
<feature type="compositionally biased region" description="Polar residues" evidence="3">
    <location>
        <begin position="17"/>
        <end position="30"/>
    </location>
</feature>
<dbReference type="GO" id="GO:0031640">
    <property type="term" value="P:killing of cells of another organism"/>
    <property type="evidence" value="ECO:0007669"/>
    <property type="project" value="UniProtKB-KW"/>
</dbReference>
<dbReference type="PROSITE" id="PS51782">
    <property type="entry name" value="LYSM"/>
    <property type="match status" value="1"/>
</dbReference>
<comment type="caution">
    <text evidence="5">The sequence shown here is derived from an EMBL/GenBank/DDBJ whole genome shotgun (WGS) entry which is preliminary data.</text>
</comment>
<keyword evidence="2" id="KW-0081">Bacteriolytic enzyme</keyword>
<evidence type="ECO:0000256" key="3">
    <source>
        <dbReference type="SAM" id="MobiDB-lite"/>
    </source>
</evidence>
<feature type="region of interest" description="Disordered" evidence="3">
    <location>
        <begin position="313"/>
        <end position="333"/>
    </location>
</feature>
<dbReference type="Proteomes" id="UP000030185">
    <property type="component" value="Unassembled WGS sequence"/>
</dbReference>
<dbReference type="GO" id="GO:0003796">
    <property type="term" value="F:lysozyme activity"/>
    <property type="evidence" value="ECO:0007669"/>
    <property type="project" value="InterPro"/>
</dbReference>
<dbReference type="EMBL" id="BBLT01000011">
    <property type="protein sequence ID" value="GAL87062.1"/>
    <property type="molecule type" value="Genomic_DNA"/>
</dbReference>
<evidence type="ECO:0000313" key="6">
    <source>
        <dbReference type="Proteomes" id="UP000030185"/>
    </source>
</evidence>
<dbReference type="InterPro" id="IPR025295">
    <property type="entry name" value="eCIS_core_dom"/>
</dbReference>
<feature type="compositionally biased region" description="Polar residues" evidence="3">
    <location>
        <begin position="645"/>
        <end position="664"/>
    </location>
</feature>
<dbReference type="eggNOG" id="COG1652">
    <property type="taxonomic scope" value="Bacteria"/>
</dbReference>
<feature type="domain" description="LysM" evidence="4">
    <location>
        <begin position="530"/>
        <end position="584"/>
    </location>
</feature>
<dbReference type="Pfam" id="PF01476">
    <property type="entry name" value="LysM"/>
    <property type="match status" value="1"/>
</dbReference>
<dbReference type="eggNOG" id="COG1388">
    <property type="taxonomic scope" value="Bacteria"/>
</dbReference>
<keyword evidence="6" id="KW-1185">Reference proteome</keyword>
<feature type="region of interest" description="Disordered" evidence="3">
    <location>
        <begin position="641"/>
        <end position="690"/>
    </location>
</feature>
<dbReference type="STRING" id="153721.MYP_4292"/>
<dbReference type="OrthoDB" id="4317910at2"/>
<name>A0A098LL02_9BACT</name>
<dbReference type="InterPro" id="IPR023347">
    <property type="entry name" value="Lysozyme_dom_sf"/>
</dbReference>
<dbReference type="InterPro" id="IPR036779">
    <property type="entry name" value="LysM_dom_sf"/>
</dbReference>
<gene>
    <name evidence="5" type="ORF">MYP_4292</name>
</gene>
<proteinExistence type="predicted"/>
<dbReference type="CDD" id="cd00118">
    <property type="entry name" value="LysM"/>
    <property type="match status" value="1"/>
</dbReference>
<dbReference type="Pfam" id="PF13699">
    <property type="entry name" value="eCIS_core"/>
    <property type="match status" value="1"/>
</dbReference>
<dbReference type="Gene3D" id="3.10.350.10">
    <property type="entry name" value="LysM domain"/>
    <property type="match status" value="1"/>
</dbReference>
<evidence type="ECO:0000259" key="4">
    <source>
        <dbReference type="PROSITE" id="PS51782"/>
    </source>
</evidence>
<accession>A0A098LL02</accession>
<evidence type="ECO:0000256" key="1">
    <source>
        <dbReference type="ARBA" id="ARBA00022529"/>
    </source>
</evidence>
<dbReference type="SMART" id="SM00257">
    <property type="entry name" value="LysM"/>
    <property type="match status" value="1"/>
</dbReference>
<protein>
    <submittedName>
        <fullName evidence="5">EF hand domain protein</fullName>
    </submittedName>
</protein>
<keyword evidence="1" id="KW-0929">Antimicrobial</keyword>
<dbReference type="Gene3D" id="1.10.530.40">
    <property type="match status" value="1"/>
</dbReference>
<feature type="region of interest" description="Disordered" evidence="3">
    <location>
        <begin position="1"/>
        <end position="131"/>
    </location>
</feature>
<evidence type="ECO:0000256" key="2">
    <source>
        <dbReference type="ARBA" id="ARBA00022638"/>
    </source>
</evidence>
<dbReference type="AlphaFoldDB" id="A0A098LL02"/>
<dbReference type="GO" id="GO:0042742">
    <property type="term" value="P:defense response to bacterium"/>
    <property type="evidence" value="ECO:0007669"/>
    <property type="project" value="UniProtKB-KW"/>
</dbReference>
<organism evidence="5 6">
    <name type="scientific">Sporocytophaga myxococcoides</name>
    <dbReference type="NCBI Taxonomy" id="153721"/>
    <lineage>
        <taxon>Bacteria</taxon>
        <taxon>Pseudomonadati</taxon>
        <taxon>Bacteroidota</taxon>
        <taxon>Cytophagia</taxon>
        <taxon>Cytophagales</taxon>
        <taxon>Cytophagaceae</taxon>
        <taxon>Sporocytophaga</taxon>
    </lineage>
</organism>
<evidence type="ECO:0000313" key="5">
    <source>
        <dbReference type="EMBL" id="GAL87062.1"/>
    </source>
</evidence>
<dbReference type="RefSeq" id="WP_052430403.1">
    <property type="nucleotide sequence ID" value="NZ_BBLT01000011.1"/>
</dbReference>
<sequence>MGEFLQNRRQENKSKNAHQSQNSKQGAKDNQIQKKEAENEQDNSAESPVSEVFQRKWDNSDSSEDNNIRRGPVPTMSEVSENTIQRKGPIPLQFYATDIEEEPVQKKGPVPIQLQESEEDEEPIQRKGPIQAMVEEKVEEPIQRKGPVPAMAMEPEVQYDIGNDTASDKMPSTVQAKMETSFGEDFSDVSIHKDSTQSKNLNALAYTQGSNIHFAPGQYNPESQKGQELLGHELTHVVQQREGRVLPKVQKEGFGINDDKGLEKEADEMGEKAARGIVQSFRSTSQSTKPAGSIVQKQAANDPLKVDKGQITFDAEGNNDSQSKYYSRRAHWPGGPSGVTIGRGYDLAHRGSKQLIKDEFTSIGIDYSKFSGAIGLQGEEAKEWLDDHKDSLPEISLEQQEKLFNLSYTSIENDVKRISTKADVVEKYGEVDFEKLDPTIRDIIVDLRFRGDYYGATRKYVQEPMVKNDLQALYKVMKDKSKWKNVPEDRFNRRVKAIEAGLGLNGNSSKTTPAATAIVPASSGNQLGDGEYVVKSGESLEIIAAKFKTDETAIKNLNKDKLKQWPTKSGKVVEGFAAGDKIKVPKIQEPSETITKSPLAEDKGIVESSFDLLNDVIETTKDYVEDSWDSFTKSVGSLFSSSASVDKSNTPIKTQETKSSSVSAEKTEIKTAAPAPATQETEKKSIYSSQRDNKYSGTDIYGAGTKGGNVSADNMCNVTSLAMTLKSHASEHDLKTNTINILINGGGYDETKRAELMGFDLEDLIIRRFVQLGADYFKKNVMGKDFEFDKNPPHQFGACLSHVGKQIISGVQKTLDYYDVFDKTKYEKIAPELDKGNTGFGGTYLTGGHVVNLVKVVADGLIINDPYGLILGVKGSYLKNGAKIADNKQKITDNLTTIEKRLKYNSALLTQTKAYLTSTEKLFPHNMGENVFVDWDDVKTFSIFRWLVILKVK</sequence>